<proteinExistence type="predicted"/>
<evidence type="ECO:0000313" key="3">
    <source>
        <dbReference type="EMBL" id="KAJ7229070.1"/>
    </source>
</evidence>
<name>A0AAD6YUI4_9AGAR</name>
<keyword evidence="4" id="KW-1185">Reference proteome</keyword>
<feature type="compositionally biased region" description="Polar residues" evidence="2">
    <location>
        <begin position="144"/>
        <end position="154"/>
    </location>
</feature>
<dbReference type="Proteomes" id="UP001219525">
    <property type="component" value="Unassembled WGS sequence"/>
</dbReference>
<reference evidence="3" key="1">
    <citation type="submission" date="2023-03" db="EMBL/GenBank/DDBJ databases">
        <title>Massive genome expansion in bonnet fungi (Mycena s.s.) driven by repeated elements and novel gene families across ecological guilds.</title>
        <authorList>
            <consortium name="Lawrence Berkeley National Laboratory"/>
            <person name="Harder C.B."/>
            <person name="Miyauchi S."/>
            <person name="Viragh M."/>
            <person name="Kuo A."/>
            <person name="Thoen E."/>
            <person name="Andreopoulos B."/>
            <person name="Lu D."/>
            <person name="Skrede I."/>
            <person name="Drula E."/>
            <person name="Henrissat B."/>
            <person name="Morin E."/>
            <person name="Kohler A."/>
            <person name="Barry K."/>
            <person name="LaButti K."/>
            <person name="Morin E."/>
            <person name="Salamov A."/>
            <person name="Lipzen A."/>
            <person name="Mereny Z."/>
            <person name="Hegedus B."/>
            <person name="Baldrian P."/>
            <person name="Stursova M."/>
            <person name="Weitz H."/>
            <person name="Taylor A."/>
            <person name="Grigoriev I.V."/>
            <person name="Nagy L.G."/>
            <person name="Martin F."/>
            <person name="Kauserud H."/>
        </authorList>
    </citation>
    <scope>NUCLEOTIDE SEQUENCE</scope>
    <source>
        <strain evidence="3">9144</strain>
    </source>
</reference>
<feature type="region of interest" description="Disordered" evidence="2">
    <location>
        <begin position="135"/>
        <end position="154"/>
    </location>
</feature>
<evidence type="ECO:0000256" key="2">
    <source>
        <dbReference type="SAM" id="MobiDB-lite"/>
    </source>
</evidence>
<sequence length="154" mass="16908">MSAPSVPSSPAAIKKLEKQLKKEAKREDVDLKHALKDLQAAEKLKAKAHKSASKAEETIEKITKIETATLKALNKATHEHDAAVVELRNAERDADLRRQEDERLAADLEAKKARAAERLTHMPQEERKNMIRELLDGGGGLATPESTLSDSSVA</sequence>
<evidence type="ECO:0000313" key="4">
    <source>
        <dbReference type="Proteomes" id="UP001219525"/>
    </source>
</evidence>
<keyword evidence="1" id="KW-0175">Coiled coil</keyword>
<dbReference type="EMBL" id="JARJCW010000002">
    <property type="protein sequence ID" value="KAJ7229070.1"/>
    <property type="molecule type" value="Genomic_DNA"/>
</dbReference>
<feature type="coiled-coil region" evidence="1">
    <location>
        <begin position="21"/>
        <end position="118"/>
    </location>
</feature>
<protein>
    <submittedName>
        <fullName evidence="3">Uncharacterized protein</fullName>
    </submittedName>
</protein>
<comment type="caution">
    <text evidence="3">The sequence shown here is derived from an EMBL/GenBank/DDBJ whole genome shotgun (WGS) entry which is preliminary data.</text>
</comment>
<organism evidence="3 4">
    <name type="scientific">Mycena pura</name>
    <dbReference type="NCBI Taxonomy" id="153505"/>
    <lineage>
        <taxon>Eukaryota</taxon>
        <taxon>Fungi</taxon>
        <taxon>Dikarya</taxon>
        <taxon>Basidiomycota</taxon>
        <taxon>Agaricomycotina</taxon>
        <taxon>Agaricomycetes</taxon>
        <taxon>Agaricomycetidae</taxon>
        <taxon>Agaricales</taxon>
        <taxon>Marasmiineae</taxon>
        <taxon>Mycenaceae</taxon>
        <taxon>Mycena</taxon>
    </lineage>
</organism>
<accession>A0AAD6YUI4</accession>
<dbReference type="AlphaFoldDB" id="A0AAD6YUI4"/>
<gene>
    <name evidence="3" type="ORF">GGX14DRAFT_616628</name>
</gene>
<evidence type="ECO:0000256" key="1">
    <source>
        <dbReference type="SAM" id="Coils"/>
    </source>
</evidence>